<dbReference type="CDD" id="cd06259">
    <property type="entry name" value="YdcF-like"/>
    <property type="match status" value="1"/>
</dbReference>
<evidence type="ECO:0000313" key="3">
    <source>
        <dbReference type="Proteomes" id="UP000175893"/>
    </source>
</evidence>
<dbReference type="Gene3D" id="1.10.3620.10">
    <property type="entry name" value="YdcF like domain"/>
    <property type="match status" value="1"/>
</dbReference>
<gene>
    <name evidence="2" type="ORF">A9798_04570</name>
</gene>
<name>A0ABN4SXC2_9GAMM</name>
<reference evidence="2 3" key="1">
    <citation type="submission" date="2016-06" db="EMBL/GenBank/DDBJ databases">
        <title>Complete genome sequence of Edwardsiella hoshinae ATCC 35051.</title>
        <authorList>
            <person name="Reichley S.R."/>
            <person name="Waldbieser G.C."/>
            <person name="Lawrence M.L."/>
            <person name="Griffin M.J."/>
        </authorList>
    </citation>
    <scope>NUCLEOTIDE SEQUENCE [LARGE SCALE GENOMIC DNA]</scope>
    <source>
        <strain evidence="2 3">ATCC 35051</strain>
    </source>
</reference>
<dbReference type="EMBL" id="CP016043">
    <property type="protein sequence ID" value="AOV96286.1"/>
    <property type="molecule type" value="Genomic_DNA"/>
</dbReference>
<protein>
    <recommendedName>
        <fullName evidence="1">DUF218 domain-containing protein</fullName>
    </recommendedName>
</protein>
<dbReference type="Pfam" id="PF02698">
    <property type="entry name" value="DUF218"/>
    <property type="match status" value="1"/>
</dbReference>
<evidence type="ECO:0000259" key="1">
    <source>
        <dbReference type="Pfam" id="PF02698"/>
    </source>
</evidence>
<feature type="domain" description="DUF218" evidence="1">
    <location>
        <begin position="69"/>
        <end position="180"/>
    </location>
</feature>
<dbReference type="InterPro" id="IPR003848">
    <property type="entry name" value="DUF218"/>
</dbReference>
<dbReference type="InterPro" id="IPR014729">
    <property type="entry name" value="Rossmann-like_a/b/a_fold"/>
</dbReference>
<dbReference type="PANTHER" id="PTHR30336">
    <property type="entry name" value="INNER MEMBRANE PROTEIN, PROBABLE PERMEASE"/>
    <property type="match status" value="1"/>
</dbReference>
<dbReference type="Gene3D" id="3.40.50.620">
    <property type="entry name" value="HUPs"/>
    <property type="match status" value="1"/>
</dbReference>
<keyword evidence="3" id="KW-1185">Reference proteome</keyword>
<sequence>MEVCVFSDAQQHDINLLARFLACDEFAGQRPPPASADLLILLGNALLATARASFAAVRAGVAPQLLIAGGIGHSTPLLYQALAADPVTAGFASAGRAEAELLAALARQEAGLDVQRIWLETASTNCGENARFSRALLQAQGERPTRILLVQDPLMQRRTLATFQRVWQDQPEVSFASWPTFVPQLVWRAGQWCIDGAPGALWSLPRFMSLLLGEIPRLRDDAQGYGPRGRDFIAHVSLPDEVEAAFQRLAATLGARYGFRPA</sequence>
<dbReference type="InterPro" id="IPR051599">
    <property type="entry name" value="Cell_Envelope_Assoc"/>
</dbReference>
<proteinExistence type="predicted"/>
<evidence type="ECO:0000313" key="2">
    <source>
        <dbReference type="EMBL" id="AOV96286.1"/>
    </source>
</evidence>
<organism evidence="2 3">
    <name type="scientific">Edwardsiella hoshinae</name>
    <dbReference type="NCBI Taxonomy" id="93378"/>
    <lineage>
        <taxon>Bacteria</taxon>
        <taxon>Pseudomonadati</taxon>
        <taxon>Pseudomonadota</taxon>
        <taxon>Gammaproteobacteria</taxon>
        <taxon>Enterobacterales</taxon>
        <taxon>Hafniaceae</taxon>
        <taxon>Edwardsiella</taxon>
    </lineage>
</organism>
<dbReference type="PANTHER" id="PTHR30336:SF20">
    <property type="entry name" value="DUF218 DOMAIN-CONTAINING PROTEIN"/>
    <property type="match status" value="1"/>
</dbReference>
<dbReference type="Proteomes" id="UP000175893">
    <property type="component" value="Chromosome"/>
</dbReference>
<accession>A0ABN4SXC2</accession>